<keyword evidence="2" id="KW-1185">Reference proteome</keyword>
<dbReference type="Pfam" id="PF11104">
    <property type="entry name" value="PilM_2"/>
    <property type="match status" value="1"/>
</dbReference>
<dbReference type="EMBL" id="MCHY01000008">
    <property type="protein sequence ID" value="RKD23891.1"/>
    <property type="molecule type" value="Genomic_DNA"/>
</dbReference>
<sequence length="342" mass="39090">MLNWGIWKNKRTVGLEIKDTIIKLVELERTGEDVQIKKFYSEPIPAGVVTAGQIVDQDHFFEILFLMKEKTGLKNQSIHLAIDCQQVLLRPLQISNAPKKELRKAIELEIENQIQPPFDEYVFDFSILNDVETGDGEERLELMLVIAPKAYITSYVDLLRELDLNPKSVDLGPLSVVRALRANEAWALDRTFMIINVGDKSTEVSIVHDRVLKMVRSFALDVHAFLYDSDHSTTDARDFVEIQEQRSMIQSFANEMGGELERIINFYLYTLNNRDQQIAQVILVGEITNLHELADYLSIRLNLQVLVEGIREQYIAPSLRDQFGPQSPSFVVPFGLALKDVN</sequence>
<dbReference type="InterPro" id="IPR005883">
    <property type="entry name" value="PilM"/>
</dbReference>
<dbReference type="Gene3D" id="3.30.1490.300">
    <property type="match status" value="1"/>
</dbReference>
<accession>A0A419SIQ1</accession>
<dbReference type="InterPro" id="IPR043129">
    <property type="entry name" value="ATPase_NBD"/>
</dbReference>
<dbReference type="Gene3D" id="3.30.420.40">
    <property type="match status" value="2"/>
</dbReference>
<comment type="caution">
    <text evidence="1">The sequence shown here is derived from an EMBL/GenBank/DDBJ whole genome shotgun (WGS) entry which is preliminary data.</text>
</comment>
<dbReference type="PANTHER" id="PTHR32432">
    <property type="entry name" value="CELL DIVISION PROTEIN FTSA-RELATED"/>
    <property type="match status" value="1"/>
</dbReference>
<evidence type="ECO:0000313" key="2">
    <source>
        <dbReference type="Proteomes" id="UP000284219"/>
    </source>
</evidence>
<dbReference type="PANTHER" id="PTHR32432:SF3">
    <property type="entry name" value="ETHANOLAMINE UTILIZATION PROTEIN EUTJ"/>
    <property type="match status" value="1"/>
</dbReference>
<dbReference type="RefSeq" id="WP_120189120.1">
    <property type="nucleotide sequence ID" value="NZ_MCHY01000008.1"/>
</dbReference>
<gene>
    <name evidence="1" type="ORF">BEP19_05545</name>
</gene>
<dbReference type="Proteomes" id="UP000284219">
    <property type="component" value="Unassembled WGS sequence"/>
</dbReference>
<organism evidence="1 2">
    <name type="scientific">Ammoniphilus oxalaticus</name>
    <dbReference type="NCBI Taxonomy" id="66863"/>
    <lineage>
        <taxon>Bacteria</taxon>
        <taxon>Bacillati</taxon>
        <taxon>Bacillota</taxon>
        <taxon>Bacilli</taxon>
        <taxon>Bacillales</taxon>
        <taxon>Paenibacillaceae</taxon>
        <taxon>Aneurinibacillus group</taxon>
        <taxon>Ammoniphilus</taxon>
    </lineage>
</organism>
<dbReference type="InterPro" id="IPR050696">
    <property type="entry name" value="FtsA/MreB"/>
</dbReference>
<proteinExistence type="predicted"/>
<evidence type="ECO:0000313" key="1">
    <source>
        <dbReference type="EMBL" id="RKD23891.1"/>
    </source>
</evidence>
<dbReference type="OrthoDB" id="2690797at2"/>
<dbReference type="PIRSF" id="PIRSF019169">
    <property type="entry name" value="PilM"/>
    <property type="match status" value="1"/>
</dbReference>
<dbReference type="SUPFAM" id="SSF53067">
    <property type="entry name" value="Actin-like ATPase domain"/>
    <property type="match status" value="2"/>
</dbReference>
<dbReference type="NCBIfam" id="TIGR01175">
    <property type="entry name" value="pilM"/>
    <property type="match status" value="1"/>
</dbReference>
<protein>
    <recommendedName>
        <fullName evidence="3">Pilus assembly protein PilM</fullName>
    </recommendedName>
</protein>
<dbReference type="AlphaFoldDB" id="A0A419SIQ1"/>
<reference evidence="1 2" key="1">
    <citation type="submission" date="2016-08" db="EMBL/GenBank/DDBJ databases">
        <title>Novel Firmicute Genomes.</title>
        <authorList>
            <person name="Poppleton D.I."/>
            <person name="Gribaldo S."/>
        </authorList>
    </citation>
    <scope>NUCLEOTIDE SEQUENCE [LARGE SCALE GENOMIC DNA]</scope>
    <source>
        <strain evidence="1 2">RAOx-1</strain>
    </source>
</reference>
<name>A0A419SIQ1_9BACL</name>
<dbReference type="CDD" id="cd24049">
    <property type="entry name" value="ASKHA_NBD_PilM"/>
    <property type="match status" value="1"/>
</dbReference>
<evidence type="ECO:0008006" key="3">
    <source>
        <dbReference type="Google" id="ProtNLM"/>
    </source>
</evidence>